<dbReference type="EMBL" id="NAJP01000005">
    <property type="protein sequence ID" value="TKA47620.1"/>
    <property type="molecule type" value="Genomic_DNA"/>
</dbReference>
<dbReference type="Proteomes" id="UP000310066">
    <property type="component" value="Unassembled WGS sequence"/>
</dbReference>
<dbReference type="InterPro" id="IPR001810">
    <property type="entry name" value="F-box_dom"/>
</dbReference>
<organism evidence="3 4">
    <name type="scientific">Friedmanniomyces endolithicus</name>
    <dbReference type="NCBI Taxonomy" id="329885"/>
    <lineage>
        <taxon>Eukaryota</taxon>
        <taxon>Fungi</taxon>
        <taxon>Dikarya</taxon>
        <taxon>Ascomycota</taxon>
        <taxon>Pezizomycotina</taxon>
        <taxon>Dothideomycetes</taxon>
        <taxon>Dothideomycetidae</taxon>
        <taxon>Mycosphaerellales</taxon>
        <taxon>Teratosphaeriaceae</taxon>
        <taxon>Friedmanniomyces</taxon>
    </lineage>
</organism>
<dbReference type="AlphaFoldDB" id="A0A4U0VEV5"/>
<proteinExistence type="predicted"/>
<feature type="domain" description="F-box" evidence="2">
    <location>
        <begin position="7"/>
        <end position="52"/>
    </location>
</feature>
<evidence type="ECO:0000256" key="1">
    <source>
        <dbReference type="SAM" id="MobiDB-lite"/>
    </source>
</evidence>
<dbReference type="Pfam" id="PF12937">
    <property type="entry name" value="F-box-like"/>
    <property type="match status" value="1"/>
</dbReference>
<evidence type="ECO:0000313" key="3">
    <source>
        <dbReference type="EMBL" id="TKA47620.1"/>
    </source>
</evidence>
<reference evidence="3 4" key="1">
    <citation type="submission" date="2017-03" db="EMBL/GenBank/DDBJ databases">
        <title>Genomes of endolithic fungi from Antarctica.</title>
        <authorList>
            <person name="Coleine C."/>
            <person name="Masonjones S."/>
            <person name="Stajich J.E."/>
        </authorList>
    </citation>
    <scope>NUCLEOTIDE SEQUENCE [LARGE SCALE GENOMIC DNA]</scope>
    <source>
        <strain evidence="3 4">CCFEE 5311</strain>
    </source>
</reference>
<dbReference type="PROSITE" id="PS50181">
    <property type="entry name" value="FBOX"/>
    <property type="match status" value="1"/>
</dbReference>
<gene>
    <name evidence="3" type="ORF">B0A54_01994</name>
</gene>
<protein>
    <recommendedName>
        <fullName evidence="2">F-box domain-containing protein</fullName>
    </recommendedName>
</protein>
<evidence type="ECO:0000259" key="2">
    <source>
        <dbReference type="PROSITE" id="PS50181"/>
    </source>
</evidence>
<evidence type="ECO:0000313" key="4">
    <source>
        <dbReference type="Proteomes" id="UP000310066"/>
    </source>
</evidence>
<dbReference type="SUPFAM" id="SSF81383">
    <property type="entry name" value="F-box domain"/>
    <property type="match status" value="1"/>
</dbReference>
<comment type="caution">
    <text evidence="3">The sequence shown here is derived from an EMBL/GenBank/DDBJ whole genome shotgun (WGS) entry which is preliminary data.</text>
</comment>
<accession>A0A4U0VEV5</accession>
<name>A0A4U0VEV5_9PEZI</name>
<dbReference type="STRING" id="329885.A0A4U0VEV5"/>
<sequence>MDSESVPRGVFVLPNEILLTVLSLFPTRSLVSIGPVCRQIHSLVQRILHQRLQIAASLAGHTLYLECHHPSARLVASKFFCTSLGTDGLPELLARFNGQEPSVEPVKKAGSLYTRFRPQRTEPDVRTTVTLLPGDIPGSRTFQTAVAAVNSMAGLSAEEIVTESVTVDAHDLFSQLTTQAYLGKRESTRGFLFSIQEVSEGTIRVWRDWLARQCESKKWTDGDTVIVHHDTPASPMIGKGKGRSDSVTGYEDPTKDPRILWVNTRDDNVGIRFRVLERTWKRDRPLLYSSDVEVAVSYQVEFEEVLVRTTHLLLKLEEAEQQMANHSGKAIVFGSYAGLQEFDTSGHPRR</sequence>
<feature type="region of interest" description="Disordered" evidence="1">
    <location>
        <begin position="230"/>
        <end position="251"/>
    </location>
</feature>
<dbReference type="OrthoDB" id="9981546at2759"/>
<dbReference type="InterPro" id="IPR036047">
    <property type="entry name" value="F-box-like_dom_sf"/>
</dbReference>